<keyword evidence="1" id="KW-0812">Transmembrane</keyword>
<evidence type="ECO:0008006" key="4">
    <source>
        <dbReference type="Google" id="ProtNLM"/>
    </source>
</evidence>
<evidence type="ECO:0000256" key="1">
    <source>
        <dbReference type="SAM" id="Phobius"/>
    </source>
</evidence>
<keyword evidence="1" id="KW-1133">Transmembrane helix</keyword>
<gene>
    <name evidence="2" type="ORF">GWI71_03625</name>
</gene>
<protein>
    <recommendedName>
        <fullName evidence="4">Holin</fullName>
    </recommendedName>
</protein>
<dbReference type="Proteomes" id="UP000541347">
    <property type="component" value="Unassembled WGS sequence"/>
</dbReference>
<evidence type="ECO:0000313" key="3">
    <source>
        <dbReference type="Proteomes" id="UP000541347"/>
    </source>
</evidence>
<dbReference type="EMBL" id="JAABLP010000001">
    <property type="protein sequence ID" value="NBN62762.1"/>
    <property type="molecule type" value="Genomic_DNA"/>
</dbReference>
<dbReference type="RefSeq" id="WP_161673984.1">
    <property type="nucleotide sequence ID" value="NZ_JAABLP010000001.1"/>
</dbReference>
<comment type="caution">
    <text evidence="2">The sequence shown here is derived from an EMBL/GenBank/DDBJ whole genome shotgun (WGS) entry which is preliminary data.</text>
</comment>
<organism evidence="2 3">
    <name type="scientific">Pannonibacter tanglangensis</name>
    <dbReference type="NCBI Taxonomy" id="2750084"/>
    <lineage>
        <taxon>Bacteria</taxon>
        <taxon>Pseudomonadati</taxon>
        <taxon>Pseudomonadota</taxon>
        <taxon>Alphaproteobacteria</taxon>
        <taxon>Hyphomicrobiales</taxon>
        <taxon>Stappiaceae</taxon>
        <taxon>Pannonibacter</taxon>
    </lineage>
</organism>
<proteinExistence type="predicted"/>
<evidence type="ECO:0000313" key="2">
    <source>
        <dbReference type="EMBL" id="NBN62762.1"/>
    </source>
</evidence>
<sequence>MRQQEWLGWLAHASLTKWAVIIGFAVLGAMLQRDLTLSGRLLALAAGIGAAVIFADPIRQFLNLDPSWSDAVAAGLALTGRNWAVFMLRASRDPIATMKEILAVWRGGKGGGHGST</sequence>
<name>A0ABW9ZIA2_9HYPH</name>
<accession>A0ABW9ZIA2</accession>
<reference evidence="2 3" key="1">
    <citation type="submission" date="2020-01" db="EMBL/GenBank/DDBJ databases">
        <authorList>
            <person name="Peng S.Y."/>
            <person name="Li J."/>
            <person name="Wang M."/>
            <person name="Wang L."/>
            <person name="Wang C.Q."/>
            <person name="Wang J.R."/>
        </authorList>
    </citation>
    <scope>NUCLEOTIDE SEQUENCE [LARGE SCALE GENOMIC DNA]</scope>
    <source>
        <strain evidence="2 3">XCT-34</strain>
    </source>
</reference>
<keyword evidence="3" id="KW-1185">Reference proteome</keyword>
<feature type="transmembrane region" description="Helical" evidence="1">
    <location>
        <begin position="41"/>
        <end position="59"/>
    </location>
</feature>
<keyword evidence="1" id="KW-0472">Membrane</keyword>
<feature type="transmembrane region" description="Helical" evidence="1">
    <location>
        <begin position="6"/>
        <end position="29"/>
    </location>
</feature>